<accession>A0A1V9XV45</accession>
<evidence type="ECO:0000313" key="3">
    <source>
        <dbReference type="Proteomes" id="UP000192247"/>
    </source>
</evidence>
<comment type="caution">
    <text evidence="2">The sequence shown here is derived from an EMBL/GenBank/DDBJ whole genome shotgun (WGS) entry which is preliminary data.</text>
</comment>
<keyword evidence="3" id="KW-1185">Reference proteome</keyword>
<feature type="compositionally biased region" description="Acidic residues" evidence="1">
    <location>
        <begin position="152"/>
        <end position="164"/>
    </location>
</feature>
<protein>
    <submittedName>
        <fullName evidence="2">Uncharacterized protein</fullName>
    </submittedName>
</protein>
<dbReference type="Proteomes" id="UP000192247">
    <property type="component" value="Unassembled WGS sequence"/>
</dbReference>
<proteinExistence type="predicted"/>
<evidence type="ECO:0000313" key="2">
    <source>
        <dbReference type="EMBL" id="OQR77349.1"/>
    </source>
</evidence>
<name>A0A1V9XV45_9ACAR</name>
<evidence type="ECO:0000256" key="1">
    <source>
        <dbReference type="SAM" id="MobiDB-lite"/>
    </source>
</evidence>
<feature type="region of interest" description="Disordered" evidence="1">
    <location>
        <begin position="152"/>
        <end position="177"/>
    </location>
</feature>
<dbReference type="InParanoid" id="A0A1V9XV45"/>
<gene>
    <name evidence="2" type="ORF">BIW11_07154</name>
</gene>
<dbReference type="AlphaFoldDB" id="A0A1V9XV45"/>
<sequence>MSVFYEVETNGESRIKKYPRWCDRFGPFETADGRRGVGAFTMVRYTSNETPYTLNLRCLHSMRKKAYGKLPEKCNVFAVIRKDGSLIRRRYVHNHLPLESSPKALFDVDNLYLEQSAPSLIDVLSLLSTDGRGRKRKMLGYGRIPQIYEILSSDDDGDEDDGAEQEQSVNDRGDQECFSNDQLKMSNVCPNKVSIEHEEAIILSDSNDATSSGQEEVAFPEVTDREVEHTLEQRFEPLDSSQSSSSCYRKVGVGSPASVAMSSALQQMRQRTTIGGGWACCCCFRGSCHCCMGRDKGGT</sequence>
<organism evidence="2 3">
    <name type="scientific">Tropilaelaps mercedesae</name>
    <dbReference type="NCBI Taxonomy" id="418985"/>
    <lineage>
        <taxon>Eukaryota</taxon>
        <taxon>Metazoa</taxon>
        <taxon>Ecdysozoa</taxon>
        <taxon>Arthropoda</taxon>
        <taxon>Chelicerata</taxon>
        <taxon>Arachnida</taxon>
        <taxon>Acari</taxon>
        <taxon>Parasitiformes</taxon>
        <taxon>Mesostigmata</taxon>
        <taxon>Gamasina</taxon>
        <taxon>Dermanyssoidea</taxon>
        <taxon>Laelapidae</taxon>
        <taxon>Tropilaelaps</taxon>
    </lineage>
</organism>
<feature type="non-terminal residue" evidence="2">
    <location>
        <position position="299"/>
    </location>
</feature>
<dbReference type="EMBL" id="MNPL01003637">
    <property type="protein sequence ID" value="OQR77349.1"/>
    <property type="molecule type" value="Genomic_DNA"/>
</dbReference>
<dbReference type="OrthoDB" id="10523634at2759"/>
<reference evidence="2 3" key="1">
    <citation type="journal article" date="2017" name="Gigascience">
        <title>Draft genome of the honey bee ectoparasitic mite, Tropilaelaps mercedesae, is shaped by the parasitic life history.</title>
        <authorList>
            <person name="Dong X."/>
            <person name="Armstrong S.D."/>
            <person name="Xia D."/>
            <person name="Makepeace B.L."/>
            <person name="Darby A.C."/>
            <person name="Kadowaki T."/>
        </authorList>
    </citation>
    <scope>NUCLEOTIDE SEQUENCE [LARGE SCALE GENOMIC DNA]</scope>
    <source>
        <strain evidence="2">Wuxi-XJTLU</strain>
    </source>
</reference>